<dbReference type="AlphaFoldDB" id="A0A1I7TLH4"/>
<evidence type="ECO:0000313" key="2">
    <source>
        <dbReference type="Proteomes" id="UP000095282"/>
    </source>
</evidence>
<organism evidence="2 3">
    <name type="scientific">Caenorhabditis tropicalis</name>
    <dbReference type="NCBI Taxonomy" id="1561998"/>
    <lineage>
        <taxon>Eukaryota</taxon>
        <taxon>Metazoa</taxon>
        <taxon>Ecdysozoa</taxon>
        <taxon>Nematoda</taxon>
        <taxon>Chromadorea</taxon>
        <taxon>Rhabditida</taxon>
        <taxon>Rhabditina</taxon>
        <taxon>Rhabditomorpha</taxon>
        <taxon>Rhabditoidea</taxon>
        <taxon>Rhabditidae</taxon>
        <taxon>Peloderinae</taxon>
        <taxon>Caenorhabditis</taxon>
    </lineage>
</organism>
<feature type="region of interest" description="Disordered" evidence="1">
    <location>
        <begin position="180"/>
        <end position="202"/>
    </location>
</feature>
<evidence type="ECO:0000256" key="1">
    <source>
        <dbReference type="SAM" id="MobiDB-lite"/>
    </source>
</evidence>
<accession>A0A1I7TLH4</accession>
<dbReference type="Proteomes" id="UP000095282">
    <property type="component" value="Unplaced"/>
</dbReference>
<protein>
    <submittedName>
        <fullName evidence="3">Serine/arginine repetitive matrix protein 1-like</fullName>
    </submittedName>
</protein>
<evidence type="ECO:0000313" key="3">
    <source>
        <dbReference type="WBParaSite" id="Csp11.Scaffold628.g7102.t1"/>
    </source>
</evidence>
<reference evidence="3" key="1">
    <citation type="submission" date="2016-11" db="UniProtKB">
        <authorList>
            <consortium name="WormBaseParasite"/>
        </authorList>
    </citation>
    <scope>IDENTIFICATION</scope>
</reference>
<keyword evidence="2" id="KW-1185">Reference proteome</keyword>
<sequence>MVRTRSATGVGKEVDYAVLSKTRKRTNTNSSTTSRESAQNSLPKRSRRKSRGVVPLSPSPPKGNTRPSRRTNSQSNGARKNGKNSSSQSQSASRNGSQIGNGTAATAKNDATPVQPETNSPAPPSKLKRIEQPKPIITVKVEDGVKITHEKRTSINPMTGRSAITNITRRLDLRNGPNEVVTMNEEEPPSKKRYSPWKPLTSEERDKELLRYNLRVVRKPKPEEPPKPHERTPIPVRFISDHLQFI</sequence>
<proteinExistence type="predicted"/>
<feature type="region of interest" description="Disordered" evidence="1">
    <location>
        <begin position="1"/>
        <end position="135"/>
    </location>
</feature>
<name>A0A1I7TLH4_9PELO</name>
<feature type="compositionally biased region" description="Low complexity" evidence="1">
    <location>
        <begin position="83"/>
        <end position="98"/>
    </location>
</feature>
<dbReference type="WBParaSite" id="Csp11.Scaffold628.g7102.t1">
    <property type="protein sequence ID" value="Csp11.Scaffold628.g7102.t1"/>
    <property type="gene ID" value="Csp11.Scaffold628.g7102"/>
</dbReference>